<keyword evidence="8" id="KW-1185">Reference proteome</keyword>
<evidence type="ECO:0000259" key="6">
    <source>
        <dbReference type="Pfam" id="PF08281"/>
    </source>
</evidence>
<dbReference type="GO" id="GO:0006352">
    <property type="term" value="P:DNA-templated transcription initiation"/>
    <property type="evidence" value="ECO:0007669"/>
    <property type="project" value="InterPro"/>
</dbReference>
<dbReference type="NCBIfam" id="TIGR02937">
    <property type="entry name" value="sigma70-ECF"/>
    <property type="match status" value="1"/>
</dbReference>
<dbReference type="RefSeq" id="WP_136347641.1">
    <property type="nucleotide sequence ID" value="NZ_SSOC01000003.1"/>
</dbReference>
<dbReference type="GO" id="GO:0003677">
    <property type="term" value="F:DNA binding"/>
    <property type="evidence" value="ECO:0007669"/>
    <property type="project" value="InterPro"/>
</dbReference>
<dbReference type="Pfam" id="PF04542">
    <property type="entry name" value="Sigma70_r2"/>
    <property type="match status" value="1"/>
</dbReference>
<gene>
    <name evidence="7" type="ORF">E6C76_07505</name>
</gene>
<evidence type="ECO:0000313" key="8">
    <source>
        <dbReference type="Proteomes" id="UP000308430"/>
    </source>
</evidence>
<keyword evidence="4" id="KW-0804">Transcription</keyword>
<dbReference type="InterPro" id="IPR007627">
    <property type="entry name" value="RNA_pol_sigma70_r2"/>
</dbReference>
<dbReference type="PANTHER" id="PTHR43133">
    <property type="entry name" value="RNA POLYMERASE ECF-TYPE SIGMA FACTO"/>
    <property type="match status" value="1"/>
</dbReference>
<sequence>MPAAPNVDELYTDHHKWLHTWLRRRLGCTHRAADLAHDTWLRLLAREEPVAIQEPRAFLTTIAQRLLSNHWRREYLEQAYLEALALRPEALAPSPEERQVILATLIEIDALLSTLPGEVRRAFLLSQLDGLNQAQIAAELGVSVTTVKRYLTRAGTLCYFALDAG</sequence>
<name>A0A4V6RX84_9RHOO</name>
<dbReference type="InterPro" id="IPR036388">
    <property type="entry name" value="WH-like_DNA-bd_sf"/>
</dbReference>
<protein>
    <submittedName>
        <fullName evidence="7">Sigma-70 family RNA polymerase sigma factor</fullName>
    </submittedName>
</protein>
<dbReference type="AlphaFoldDB" id="A0A4V6RX84"/>
<organism evidence="7 8">
    <name type="scientific">Pseudothauera nasutitermitis</name>
    <dbReference type="NCBI Taxonomy" id="2565930"/>
    <lineage>
        <taxon>Bacteria</taxon>
        <taxon>Pseudomonadati</taxon>
        <taxon>Pseudomonadota</taxon>
        <taxon>Betaproteobacteria</taxon>
        <taxon>Rhodocyclales</taxon>
        <taxon>Zoogloeaceae</taxon>
        <taxon>Pseudothauera</taxon>
    </lineage>
</organism>
<dbReference type="Proteomes" id="UP000308430">
    <property type="component" value="Unassembled WGS sequence"/>
</dbReference>
<accession>A0A4V6RX84</accession>
<feature type="domain" description="RNA polymerase sigma-70 region 2" evidence="5">
    <location>
        <begin position="10"/>
        <end position="74"/>
    </location>
</feature>
<dbReference type="OrthoDB" id="8654550at2"/>
<reference evidence="7 8" key="1">
    <citation type="submission" date="2019-04" db="EMBL/GenBank/DDBJ databases">
        <title>Azoarcus nasutitermitis sp. nov. isolated from termite nest.</title>
        <authorList>
            <person name="Lin S.-Y."/>
            <person name="Hameed A."/>
            <person name="Hsu Y.-H."/>
            <person name="Young C.-C."/>
        </authorList>
    </citation>
    <scope>NUCLEOTIDE SEQUENCE [LARGE SCALE GENOMIC DNA]</scope>
    <source>
        <strain evidence="7 8">CC-YHH838</strain>
    </source>
</reference>
<proteinExistence type="inferred from homology"/>
<evidence type="ECO:0000256" key="4">
    <source>
        <dbReference type="ARBA" id="ARBA00023163"/>
    </source>
</evidence>
<evidence type="ECO:0000256" key="2">
    <source>
        <dbReference type="ARBA" id="ARBA00023015"/>
    </source>
</evidence>
<dbReference type="InterPro" id="IPR013324">
    <property type="entry name" value="RNA_pol_sigma_r3/r4-like"/>
</dbReference>
<dbReference type="Gene3D" id="1.10.10.10">
    <property type="entry name" value="Winged helix-like DNA-binding domain superfamily/Winged helix DNA-binding domain"/>
    <property type="match status" value="1"/>
</dbReference>
<feature type="domain" description="RNA polymerase sigma factor 70 region 4 type 2" evidence="6">
    <location>
        <begin position="107"/>
        <end position="154"/>
    </location>
</feature>
<dbReference type="CDD" id="cd06171">
    <property type="entry name" value="Sigma70_r4"/>
    <property type="match status" value="1"/>
</dbReference>
<dbReference type="InterPro" id="IPR013249">
    <property type="entry name" value="RNA_pol_sigma70_r4_t2"/>
</dbReference>
<evidence type="ECO:0000256" key="1">
    <source>
        <dbReference type="ARBA" id="ARBA00010641"/>
    </source>
</evidence>
<dbReference type="InterPro" id="IPR014284">
    <property type="entry name" value="RNA_pol_sigma-70_dom"/>
</dbReference>
<dbReference type="InterPro" id="IPR013325">
    <property type="entry name" value="RNA_pol_sigma_r2"/>
</dbReference>
<dbReference type="PANTHER" id="PTHR43133:SF63">
    <property type="entry name" value="RNA POLYMERASE SIGMA FACTOR FECI-RELATED"/>
    <property type="match status" value="1"/>
</dbReference>
<dbReference type="Gene3D" id="1.10.1740.10">
    <property type="match status" value="1"/>
</dbReference>
<keyword evidence="2" id="KW-0805">Transcription regulation</keyword>
<keyword evidence="3" id="KW-0731">Sigma factor</keyword>
<dbReference type="NCBIfam" id="NF009180">
    <property type="entry name" value="PRK12528.1"/>
    <property type="match status" value="1"/>
</dbReference>
<dbReference type="SUPFAM" id="SSF88659">
    <property type="entry name" value="Sigma3 and sigma4 domains of RNA polymerase sigma factors"/>
    <property type="match status" value="1"/>
</dbReference>
<dbReference type="SUPFAM" id="SSF88946">
    <property type="entry name" value="Sigma2 domain of RNA polymerase sigma factors"/>
    <property type="match status" value="1"/>
</dbReference>
<evidence type="ECO:0000259" key="5">
    <source>
        <dbReference type="Pfam" id="PF04542"/>
    </source>
</evidence>
<dbReference type="InterPro" id="IPR039425">
    <property type="entry name" value="RNA_pol_sigma-70-like"/>
</dbReference>
<dbReference type="GO" id="GO:0016987">
    <property type="term" value="F:sigma factor activity"/>
    <property type="evidence" value="ECO:0007669"/>
    <property type="project" value="UniProtKB-KW"/>
</dbReference>
<dbReference type="EMBL" id="SSOC01000003">
    <property type="protein sequence ID" value="THF65435.1"/>
    <property type="molecule type" value="Genomic_DNA"/>
</dbReference>
<dbReference type="Pfam" id="PF08281">
    <property type="entry name" value="Sigma70_r4_2"/>
    <property type="match status" value="1"/>
</dbReference>
<comment type="caution">
    <text evidence="7">The sequence shown here is derived from an EMBL/GenBank/DDBJ whole genome shotgun (WGS) entry which is preliminary data.</text>
</comment>
<comment type="similarity">
    <text evidence="1">Belongs to the sigma-70 factor family. ECF subfamily.</text>
</comment>
<evidence type="ECO:0000313" key="7">
    <source>
        <dbReference type="EMBL" id="THF65435.1"/>
    </source>
</evidence>
<evidence type="ECO:0000256" key="3">
    <source>
        <dbReference type="ARBA" id="ARBA00023082"/>
    </source>
</evidence>